<dbReference type="InterPro" id="IPR011990">
    <property type="entry name" value="TPR-like_helical_dom_sf"/>
</dbReference>
<reference evidence="4 5" key="1">
    <citation type="submission" date="2016-10" db="EMBL/GenBank/DDBJ databases">
        <authorList>
            <person name="Varghese N."/>
            <person name="Submissions S."/>
        </authorList>
    </citation>
    <scope>NUCLEOTIDE SEQUENCE [LARGE SCALE GENOMIC DNA]</scope>
    <source>
        <strain evidence="4 5">DSM 13796</strain>
    </source>
</reference>
<dbReference type="InterPro" id="IPR003593">
    <property type="entry name" value="AAA+_ATPase"/>
</dbReference>
<evidence type="ECO:0000256" key="1">
    <source>
        <dbReference type="ARBA" id="ARBA00022737"/>
    </source>
</evidence>
<proteinExistence type="predicted"/>
<organism evidence="4 5">
    <name type="scientific">Priestia endophytica DSM 13796</name>
    <dbReference type="NCBI Taxonomy" id="1121089"/>
    <lineage>
        <taxon>Bacteria</taxon>
        <taxon>Bacillati</taxon>
        <taxon>Bacillota</taxon>
        <taxon>Bacilli</taxon>
        <taxon>Bacillales</taxon>
        <taxon>Bacillaceae</taxon>
        <taxon>Priestia</taxon>
    </lineage>
</organism>
<accession>A0A1I6C4W6</accession>
<dbReference type="InterPro" id="IPR027417">
    <property type="entry name" value="P-loop_NTPase"/>
</dbReference>
<dbReference type="InterPro" id="IPR002182">
    <property type="entry name" value="NB-ARC"/>
</dbReference>
<protein>
    <submittedName>
        <fullName evidence="4">LuxR family transcriptional regulator, glucitol operon activator</fullName>
    </submittedName>
</protein>
<dbReference type="SUPFAM" id="SSF52540">
    <property type="entry name" value="P-loop containing nucleoside triphosphate hydrolases"/>
    <property type="match status" value="1"/>
</dbReference>
<gene>
    <name evidence="4" type="ORF">SAMN02745910_04954</name>
</gene>
<dbReference type="GeneID" id="93713466"/>
<evidence type="ECO:0000259" key="3">
    <source>
        <dbReference type="SMART" id="SM00382"/>
    </source>
</evidence>
<dbReference type="SUPFAM" id="SSF48452">
    <property type="entry name" value="TPR-like"/>
    <property type="match status" value="2"/>
</dbReference>
<feature type="domain" description="AAA+ ATPase" evidence="3">
    <location>
        <begin position="194"/>
        <end position="415"/>
    </location>
</feature>
<dbReference type="EMBL" id="FOXX01000024">
    <property type="protein sequence ID" value="SFQ88095.1"/>
    <property type="molecule type" value="Genomic_DNA"/>
</dbReference>
<evidence type="ECO:0000313" key="5">
    <source>
        <dbReference type="Proteomes" id="UP000182762"/>
    </source>
</evidence>
<dbReference type="SMART" id="SM00382">
    <property type="entry name" value="AAA"/>
    <property type="match status" value="1"/>
</dbReference>
<dbReference type="PANTHER" id="PTHR10271:SF0">
    <property type="entry name" value="INTERFERON-INDUCED PROTEIN WITH TETRATRICOPEPTIDE REPEATS 5"/>
    <property type="match status" value="1"/>
</dbReference>
<dbReference type="RefSeq" id="WP_061802657.1">
    <property type="nucleotide sequence ID" value="NZ_FOXX01000024.1"/>
</dbReference>
<dbReference type="PANTHER" id="PTHR10271">
    <property type="entry name" value="INTERFERON-INDUCED PROTEIN WITH TETRATRICOPEPTIDE REPEATS"/>
    <property type="match status" value="1"/>
</dbReference>
<evidence type="ECO:0000256" key="2">
    <source>
        <dbReference type="ARBA" id="ARBA00022803"/>
    </source>
</evidence>
<sequence length="846" mass="98185">MAELEQHEEFAALLSKGVKSLKHHPNYKIKRNRSESASLGQSYLDKIAYQIGVSSNTIKSWMGQMGLKYIPGRIDDGKLFGILWTIIKEEYMNKEWFTNVLATTSIPTITPPIPVWVASCFRKAKILRSDSSFGPPNEGEINEVISKLFDSPPSHPKPELKEEPLMHNLPTRGSGQFIGRHHELEVIRQWIHSPSPVCLIAGWAGMGKTTIALEAAYLCIEQINRNQDWPVFKHIIWINGDWKGLSFNDFLDTIAYQLGRAEQIDKSIAEKRLVVRNVLAIYSQQQPLLLIVDSIDTAESEIYEFVMGLPQGVKVILTARENLNQKYKAGFLEINTIQLKGFEEEEASDFFSYEISRHIQTYLSSNKKTKIEQLSSIPLNVQKELILATAGNPKALSLSIAYILDNNIPVEQLIQKIRNAGYSLVELFDFLFGSTWGKCNEDTQRLWQVLCFFHRPPDEKSWATAAGLDSRRFHYAVEKLRTHALVQQNYIGDKPHYLAHQTVVTYGKQHLDADEDFKKNSRKRWSQYYIEYLDTHLKREKPQFIYWSYLLGRDLDKIKQEWPNILKVLEWASNHAEKELVMNLIIRLSHFLSRVNLPLRIQYGLEAADYAHQLNDKVSEALIRIDIIGWALMEVNKLEEAYSQIEEGLRILKATDEIHQEAHDLKIWGLALKSKFFLKIDRIEEAKKILKKIYNVPVVPVIKHRVLLMQGDFCLLTKNYKEAIHFYELANEKSMLYGGEKTIEAYFNLGLAYMHCDFYEKAEKMFNNLLYNQNKPNQIELIYCYYGKAQILARKRKYKEAYDLNEKVIDLIHSWEPTINIRQEVEKFHKSINENLLKNTHIRDGI</sequence>
<dbReference type="Gene3D" id="3.40.50.300">
    <property type="entry name" value="P-loop containing nucleotide triphosphate hydrolases"/>
    <property type="match status" value="1"/>
</dbReference>
<dbReference type="Gene3D" id="1.25.40.10">
    <property type="entry name" value="Tetratricopeptide repeat domain"/>
    <property type="match status" value="1"/>
</dbReference>
<evidence type="ECO:0000313" key="4">
    <source>
        <dbReference type="EMBL" id="SFQ88095.1"/>
    </source>
</evidence>
<dbReference type="Pfam" id="PF00931">
    <property type="entry name" value="NB-ARC"/>
    <property type="match status" value="1"/>
</dbReference>
<keyword evidence="5" id="KW-1185">Reference proteome</keyword>
<keyword evidence="1" id="KW-0677">Repeat</keyword>
<keyword evidence="2" id="KW-0802">TPR repeat</keyword>
<name>A0A1I6C4W6_9BACI</name>
<comment type="caution">
    <text evidence="4">The sequence shown here is derived from an EMBL/GenBank/DDBJ whole genome shotgun (WGS) entry which is preliminary data.</text>
</comment>
<dbReference type="Proteomes" id="UP000182762">
    <property type="component" value="Unassembled WGS sequence"/>
</dbReference>